<protein>
    <submittedName>
        <fullName evidence="1">Uncharacterized protein</fullName>
    </submittedName>
</protein>
<proteinExistence type="predicted"/>
<evidence type="ECO:0000313" key="2">
    <source>
        <dbReference type="Proteomes" id="UP000321606"/>
    </source>
</evidence>
<dbReference type="Pfam" id="PF07997">
    <property type="entry name" value="DUF1694"/>
    <property type="match status" value="1"/>
</dbReference>
<dbReference type="STRING" id="714315.GCA_000516535_01661"/>
<reference evidence="1 2" key="1">
    <citation type="submission" date="2019-07" db="EMBL/GenBank/DDBJ databases">
        <title>Complete Genome Sequence of Leptotrichia goodfellowii Strain JCM 16774.</title>
        <authorList>
            <person name="Watanabe S."/>
            <person name="Cui L."/>
        </authorList>
    </citation>
    <scope>NUCLEOTIDE SEQUENCE [LARGE SCALE GENOMIC DNA]</scope>
    <source>
        <strain evidence="1 2">JCM16774</strain>
    </source>
</reference>
<dbReference type="EMBL" id="AP019822">
    <property type="protein sequence ID" value="BBM36710.1"/>
    <property type="molecule type" value="Genomic_DNA"/>
</dbReference>
<dbReference type="AlphaFoldDB" id="A0A510JBM2"/>
<dbReference type="Gene3D" id="3.30.1330.30">
    <property type="match status" value="1"/>
</dbReference>
<dbReference type="InterPro" id="IPR029064">
    <property type="entry name" value="Ribosomal_eL30-like_sf"/>
</dbReference>
<dbReference type="SUPFAM" id="SSF160515">
    <property type="entry name" value="YueI-like"/>
    <property type="match status" value="1"/>
</dbReference>
<dbReference type="InterPro" id="IPR012543">
    <property type="entry name" value="DUF1694"/>
</dbReference>
<evidence type="ECO:0000313" key="1">
    <source>
        <dbReference type="EMBL" id="BBM36710.1"/>
    </source>
</evidence>
<dbReference type="KEGG" id="lgo:JCM16774_1654"/>
<name>A0A510JBM2_9FUSO</name>
<accession>A0A510JBM2</accession>
<sequence length="196" mass="22684">MKSNGNESKAELMKNIENFKDRVREIKLEKNIFLGEFKERVLAALTREQVKEKGIYPEIEKALESKEAKKMIISREMDFNDIKKYINLAKSKNIPYKMIDSLLYTGEIGLVVASDDALSEPLENPVVKTKEEKFKEKNLPPIYYKSIGSKICEFHREIIKNELPEYEHSYKEIGFMDSLLGTRCPICEKLGGKKRG</sequence>
<dbReference type="Proteomes" id="UP000321606">
    <property type="component" value="Chromosome"/>
</dbReference>
<gene>
    <name evidence="1" type="ORF">JCM16774_1654</name>
</gene>
<dbReference type="OrthoDB" id="95278at2"/>
<dbReference type="RefSeq" id="WP_006807151.1">
    <property type="nucleotide sequence ID" value="NZ_AP019822.1"/>
</dbReference>
<organism evidence="1 2">
    <name type="scientific">Pseudoleptotrichia goodfellowii</name>
    <dbReference type="NCBI Taxonomy" id="157692"/>
    <lineage>
        <taxon>Bacteria</taxon>
        <taxon>Fusobacteriati</taxon>
        <taxon>Fusobacteriota</taxon>
        <taxon>Fusobacteriia</taxon>
        <taxon>Fusobacteriales</taxon>
        <taxon>Leptotrichiaceae</taxon>
        <taxon>Pseudoleptotrichia</taxon>
    </lineage>
</organism>